<evidence type="ECO:0008006" key="9">
    <source>
        <dbReference type="Google" id="ProtNLM"/>
    </source>
</evidence>
<evidence type="ECO:0000256" key="4">
    <source>
        <dbReference type="ARBA" id="ARBA00023054"/>
    </source>
</evidence>
<dbReference type="STRING" id="75743.A0A401NPU0"/>
<comment type="caution">
    <text evidence="7">The sequence shown here is derived from an EMBL/GenBank/DDBJ whole genome shotgun (WGS) entry which is preliminary data.</text>
</comment>
<evidence type="ECO:0000256" key="1">
    <source>
        <dbReference type="ARBA" id="ARBA00004496"/>
    </source>
</evidence>
<feature type="region of interest" description="Disordered" evidence="6">
    <location>
        <begin position="333"/>
        <end position="398"/>
    </location>
</feature>
<dbReference type="Proteomes" id="UP000288216">
    <property type="component" value="Unassembled WGS sequence"/>
</dbReference>
<sequence length="1254" mass="142823">YGSLANTSGTTAGLMKSSLGSSNTFRIPKTGGLTSTLLGEKHEGKISMNLADFSDDDEDLSGEKSAPDTAQLLKNLHIDVGTLGDGFEYEESAEIDEDADHDHVDEETEPELQNLPGSDEEAESQKEVSFEQSQGRSEPGSVLDSKSRDVQPPTPNKLNPDKEADDDIDSVDEKRGVQDKSGSDTEGDVILVRAEQPGHQGRAVAIDEEANEEIGAGDSRCDSVDNSSKLPPVGEEELTSEHQNGGDPKLRCVTERASIDGEINAGNGPNGGARKDSVMPGSNPDESGNPPLKESEPSQQLKDLLQASEDLDESDTNFDLGIQIQAVKRLLGVETPSPPLDQQLKSECEDRDGEKLNLEDDERRKRAEAAERRIQDKQKQEHELMDRGSLQTQESVEDLQGTLSEELGKEEGQILCEKEEQLCKLRDKLRQEEEEQTQQIYRENEDKLRLLKEQLRIEREEEEARLKEEQRDRLLKLQIQMKKEIEATEKEMRADNEATLQQLRGELRLLQETKQQSLEDKKNALLEQMRKETDLTLNEEKVALEKKKEKAHNELRQQLEKKMKEELEELENKHARDIQGLKAITEEKHQELLTGLRKQMADAHSIEEAQLQRDLQKSQRKMQQIADYERELSDLLKEKREEVEKDHEWKTQQIKEEHEQTVDRIRVEYEEEERQQRSRLLKQLQAEHERLTQFHERELSELRLELDHRLDDLRKFHGEKELKVQEAEEQLEMRAKELKAKSNLLHNQEMSLKLQREQFHAEENQLQREQAEILSSRPSKQEVEQSKREHSSLQDSIRKSHQNLNKLQDQQVALQLEVDTLREESQQLQNKISELEITIRKKHETLKEVPIINGTSDDAEEDELHIEDLNFHIEANPNCSSSPIPRVEDEEVSMENVRYYISAEGLSINKAKEFLMRQTRSLRKRQTALKSAKQQWRHDMRKAQEDVQDPESTQILQDAYRNLEQEAQHLDEMKLTMKKGQVLLQKKEQKLNQLESSLAEGISDEDTPRGRGDKKAVTFDLTDSDDISSIASVDSPQKNLKAELSLAQRANIQYLSDSVQKITSDLNSVLCVLGSLGMQQSPLFSTTQALSVPPPSNSVPLSVYTSLTRTQNSGSLLPSGTVPLPSQWIWNRGTNATSHLPTAQSVDDALSEKWRKYFPGGIPTLSRSSTPLESRLGYVSASDQVKMLQKSHSKITHGDRSSIQGMIDANKKWLEGFKKDPKIPLFTRTSRTPSTQGLIQLGLDENNQIKVYHF</sequence>
<keyword evidence="4 5" id="KW-0175">Coiled coil</keyword>
<comment type="subcellular location">
    <subcellularLocation>
        <location evidence="1">Cytoplasm</location>
    </subcellularLocation>
</comment>
<feature type="compositionally biased region" description="Basic and acidic residues" evidence="6">
    <location>
        <begin position="779"/>
        <end position="796"/>
    </location>
</feature>
<feature type="region of interest" description="Disordered" evidence="6">
    <location>
        <begin position="1"/>
        <end position="38"/>
    </location>
</feature>
<accession>A0A401NPU0</accession>
<dbReference type="OMA" id="NMLTEKW"/>
<dbReference type="PANTHER" id="PTHR18902:SF27">
    <property type="entry name" value="CENTROSOMAL PROTEIN OF 164 KDA"/>
    <property type="match status" value="1"/>
</dbReference>
<dbReference type="GO" id="GO:0005813">
    <property type="term" value="C:centrosome"/>
    <property type="evidence" value="ECO:0007669"/>
    <property type="project" value="TreeGrafter"/>
</dbReference>
<evidence type="ECO:0000256" key="3">
    <source>
        <dbReference type="ARBA" id="ARBA00022553"/>
    </source>
</evidence>
<evidence type="ECO:0000256" key="2">
    <source>
        <dbReference type="ARBA" id="ARBA00022490"/>
    </source>
</evidence>
<feature type="compositionally biased region" description="Acidic residues" evidence="6">
    <location>
        <begin position="87"/>
        <end position="110"/>
    </location>
</feature>
<keyword evidence="2" id="KW-0963">Cytoplasm</keyword>
<reference evidence="7 8" key="1">
    <citation type="journal article" date="2018" name="Nat. Ecol. Evol.">
        <title>Shark genomes provide insights into elasmobranch evolution and the origin of vertebrates.</title>
        <authorList>
            <person name="Hara Y"/>
            <person name="Yamaguchi K"/>
            <person name="Onimaru K"/>
            <person name="Kadota M"/>
            <person name="Koyanagi M"/>
            <person name="Keeley SD"/>
            <person name="Tatsumi K"/>
            <person name="Tanaka K"/>
            <person name="Motone F"/>
            <person name="Kageyama Y"/>
            <person name="Nozu R"/>
            <person name="Adachi N"/>
            <person name="Nishimura O"/>
            <person name="Nakagawa R"/>
            <person name="Tanegashima C"/>
            <person name="Kiyatake I"/>
            <person name="Matsumoto R"/>
            <person name="Murakumo K"/>
            <person name="Nishida K"/>
            <person name="Terakita A"/>
            <person name="Kuratani S"/>
            <person name="Sato K"/>
            <person name="Hyodo S Kuraku.S."/>
        </authorList>
    </citation>
    <scope>NUCLEOTIDE SEQUENCE [LARGE SCALE GENOMIC DNA]</scope>
</reference>
<feature type="compositionally biased region" description="Basic and acidic residues" evidence="6">
    <location>
        <begin position="344"/>
        <end position="386"/>
    </location>
</feature>
<organism evidence="7 8">
    <name type="scientific">Scyliorhinus torazame</name>
    <name type="common">Cloudy catshark</name>
    <name type="synonym">Catulus torazame</name>
    <dbReference type="NCBI Taxonomy" id="75743"/>
    <lineage>
        <taxon>Eukaryota</taxon>
        <taxon>Metazoa</taxon>
        <taxon>Chordata</taxon>
        <taxon>Craniata</taxon>
        <taxon>Vertebrata</taxon>
        <taxon>Chondrichthyes</taxon>
        <taxon>Elasmobranchii</taxon>
        <taxon>Galeomorphii</taxon>
        <taxon>Galeoidea</taxon>
        <taxon>Carcharhiniformes</taxon>
        <taxon>Scyliorhinidae</taxon>
        <taxon>Scyliorhinus</taxon>
    </lineage>
</organism>
<dbReference type="GO" id="GO:0005737">
    <property type="term" value="C:cytoplasm"/>
    <property type="evidence" value="ECO:0007669"/>
    <property type="project" value="UniProtKB-SubCell"/>
</dbReference>
<feature type="compositionally biased region" description="Basic and acidic residues" evidence="6">
    <location>
        <begin position="171"/>
        <end position="183"/>
    </location>
</feature>
<keyword evidence="3" id="KW-0597">Phosphoprotein</keyword>
<feature type="coiled-coil region" evidence="5">
    <location>
        <begin position="953"/>
        <end position="1004"/>
    </location>
</feature>
<evidence type="ECO:0000313" key="8">
    <source>
        <dbReference type="Proteomes" id="UP000288216"/>
    </source>
</evidence>
<proteinExistence type="predicted"/>
<dbReference type="InterPro" id="IPR051841">
    <property type="entry name" value="MT-Golgi_org_protein"/>
</dbReference>
<keyword evidence="8" id="KW-1185">Reference proteome</keyword>
<gene>
    <name evidence="7" type="ORF">scyTo_0000084</name>
</gene>
<dbReference type="EMBL" id="BFAA01000013">
    <property type="protein sequence ID" value="GCB62921.1"/>
    <property type="molecule type" value="Genomic_DNA"/>
</dbReference>
<evidence type="ECO:0000256" key="6">
    <source>
        <dbReference type="SAM" id="MobiDB-lite"/>
    </source>
</evidence>
<dbReference type="OrthoDB" id="6344460at2759"/>
<dbReference type="GO" id="GO:0097539">
    <property type="term" value="C:ciliary transition fiber"/>
    <property type="evidence" value="ECO:0007669"/>
    <property type="project" value="TreeGrafter"/>
</dbReference>
<dbReference type="AlphaFoldDB" id="A0A401NPU0"/>
<protein>
    <recommendedName>
        <fullName evidence="9">Centrosomal protein of 164 kDa</fullName>
    </recommendedName>
</protein>
<feature type="compositionally biased region" description="Polar residues" evidence="6">
    <location>
        <begin position="1"/>
        <end position="11"/>
    </location>
</feature>
<dbReference type="PANTHER" id="PTHR18902">
    <property type="entry name" value="NUCLEAR MITOTIC APPARATUS PROTEIN 1-RELATED"/>
    <property type="match status" value="1"/>
</dbReference>
<dbReference type="GO" id="GO:0060271">
    <property type="term" value="P:cilium assembly"/>
    <property type="evidence" value="ECO:0007669"/>
    <property type="project" value="TreeGrafter"/>
</dbReference>
<feature type="compositionally biased region" description="Basic and acidic residues" evidence="6">
    <location>
        <begin position="248"/>
        <end position="259"/>
    </location>
</feature>
<feature type="region of interest" description="Disordered" evidence="6">
    <location>
        <begin position="761"/>
        <end position="796"/>
    </location>
</feature>
<evidence type="ECO:0000256" key="5">
    <source>
        <dbReference type="SAM" id="Coils"/>
    </source>
</evidence>
<dbReference type="GO" id="GO:0005814">
    <property type="term" value="C:centriole"/>
    <property type="evidence" value="ECO:0007669"/>
    <property type="project" value="TreeGrafter"/>
</dbReference>
<name>A0A401NPU0_SCYTO</name>
<evidence type="ECO:0000313" key="7">
    <source>
        <dbReference type="EMBL" id="GCB62921.1"/>
    </source>
</evidence>
<feature type="region of interest" description="Disordered" evidence="6">
    <location>
        <begin position="85"/>
        <end position="316"/>
    </location>
</feature>
<feature type="non-terminal residue" evidence="7">
    <location>
        <position position="1"/>
    </location>
</feature>
<feature type="compositionally biased region" description="Basic and acidic residues" evidence="6">
    <location>
        <begin position="761"/>
        <end position="771"/>
    </location>
</feature>